<dbReference type="Pfam" id="PF15418">
    <property type="entry name" value="DUF4625"/>
    <property type="match status" value="1"/>
</dbReference>
<dbReference type="InterPro" id="IPR027829">
    <property type="entry name" value="DUF4625"/>
</dbReference>
<evidence type="ECO:0000313" key="1">
    <source>
        <dbReference type="EMBL" id="SKB63464.1"/>
    </source>
</evidence>
<organism evidence="1 2">
    <name type="scientific">Parapedobacter luteus</name>
    <dbReference type="NCBI Taxonomy" id="623280"/>
    <lineage>
        <taxon>Bacteria</taxon>
        <taxon>Pseudomonadati</taxon>
        <taxon>Bacteroidota</taxon>
        <taxon>Sphingobacteriia</taxon>
        <taxon>Sphingobacteriales</taxon>
        <taxon>Sphingobacteriaceae</taxon>
        <taxon>Parapedobacter</taxon>
    </lineage>
</organism>
<evidence type="ECO:0008006" key="3">
    <source>
        <dbReference type="Google" id="ProtNLM"/>
    </source>
</evidence>
<protein>
    <recommendedName>
        <fullName evidence="3">DUF4625 domain-containing protein</fullName>
    </recommendedName>
</protein>
<dbReference type="Proteomes" id="UP000190541">
    <property type="component" value="Unassembled WGS sequence"/>
</dbReference>
<dbReference type="EMBL" id="FUYS01000005">
    <property type="protein sequence ID" value="SKB63464.1"/>
    <property type="molecule type" value="Genomic_DNA"/>
</dbReference>
<dbReference type="STRING" id="623280.SAMN05660226_02391"/>
<dbReference type="AlphaFoldDB" id="A0A1T5CVL6"/>
<proteinExistence type="predicted"/>
<dbReference type="OrthoDB" id="978436at2"/>
<reference evidence="1 2" key="1">
    <citation type="submission" date="2017-02" db="EMBL/GenBank/DDBJ databases">
        <authorList>
            <person name="Peterson S.W."/>
        </authorList>
    </citation>
    <scope>NUCLEOTIDE SEQUENCE [LARGE SCALE GENOMIC DNA]</scope>
    <source>
        <strain evidence="1 2">DSM 22899</strain>
    </source>
</reference>
<name>A0A1T5CVL6_9SPHI</name>
<dbReference type="RefSeq" id="WP_079717079.1">
    <property type="nucleotide sequence ID" value="NZ_FUYS01000005.1"/>
</dbReference>
<sequence>MNTPNTKLIIGFIGLGALAFSSCKKDSQPKPAMPVIEHVEVGLGDNGIGVVGEDFHLEMDVVAGERIDVVQVRIEQRAGETYAWQWHHEITWEQYRGARNTNVHRHFDIPEDAPEGTYDFVIVVQDQNGARLEEKRTLRIYLRENLPVDPTLTIFNIHNNNEIFYRNGEFAGADVFRGGDIIRSQVTIGGLKGDGAMYILLIDKQLNHRPETVDGIDFSKAIVYDVYQHEGWETVGDFSNFVFDLETFMTVRALPRFTIGADQDNNSPQPNPISGDKTWKSGDYLFGVVYTNTTHNMSFYHYIDLKVALN</sequence>
<gene>
    <name evidence="1" type="ORF">SAMN05660226_02391</name>
</gene>
<evidence type="ECO:0000313" key="2">
    <source>
        <dbReference type="Proteomes" id="UP000190541"/>
    </source>
</evidence>
<accession>A0A1T5CVL6</accession>
<keyword evidence="2" id="KW-1185">Reference proteome</keyword>
<dbReference type="PROSITE" id="PS51257">
    <property type="entry name" value="PROKAR_LIPOPROTEIN"/>
    <property type="match status" value="1"/>
</dbReference>